<evidence type="ECO:0000313" key="2">
    <source>
        <dbReference type="EMBL" id="KAH3748608.1"/>
    </source>
</evidence>
<dbReference type="EMBL" id="JAIWYP010000010">
    <property type="protein sequence ID" value="KAH3748608.1"/>
    <property type="molecule type" value="Genomic_DNA"/>
</dbReference>
<proteinExistence type="predicted"/>
<evidence type="ECO:0000313" key="3">
    <source>
        <dbReference type="Proteomes" id="UP000828390"/>
    </source>
</evidence>
<comment type="caution">
    <text evidence="2">The sequence shown here is derived from an EMBL/GenBank/DDBJ whole genome shotgun (WGS) entry which is preliminary data.</text>
</comment>
<dbReference type="AlphaFoldDB" id="A0A9D4DGP3"/>
<name>A0A9D4DGP3_DREPO</name>
<protein>
    <submittedName>
        <fullName evidence="2">Uncharacterized protein</fullName>
    </submittedName>
</protein>
<gene>
    <name evidence="2" type="ORF">DPMN_183054</name>
</gene>
<reference evidence="2" key="1">
    <citation type="journal article" date="2019" name="bioRxiv">
        <title>The Genome of the Zebra Mussel, Dreissena polymorpha: A Resource for Invasive Species Research.</title>
        <authorList>
            <person name="McCartney M.A."/>
            <person name="Auch B."/>
            <person name="Kono T."/>
            <person name="Mallez S."/>
            <person name="Zhang Y."/>
            <person name="Obille A."/>
            <person name="Becker A."/>
            <person name="Abrahante J.E."/>
            <person name="Garbe J."/>
            <person name="Badalamenti J.P."/>
            <person name="Herman A."/>
            <person name="Mangelson H."/>
            <person name="Liachko I."/>
            <person name="Sullivan S."/>
            <person name="Sone E.D."/>
            <person name="Koren S."/>
            <person name="Silverstein K.A.T."/>
            <person name="Beckman K.B."/>
            <person name="Gohl D.M."/>
        </authorList>
    </citation>
    <scope>NUCLEOTIDE SEQUENCE</scope>
    <source>
        <strain evidence="2">Duluth1</strain>
        <tissue evidence="2">Whole animal</tissue>
    </source>
</reference>
<accession>A0A9D4DGP3</accession>
<evidence type="ECO:0000256" key="1">
    <source>
        <dbReference type="SAM" id="MobiDB-lite"/>
    </source>
</evidence>
<dbReference type="Proteomes" id="UP000828390">
    <property type="component" value="Unassembled WGS sequence"/>
</dbReference>
<organism evidence="2 3">
    <name type="scientific">Dreissena polymorpha</name>
    <name type="common">Zebra mussel</name>
    <name type="synonym">Mytilus polymorpha</name>
    <dbReference type="NCBI Taxonomy" id="45954"/>
    <lineage>
        <taxon>Eukaryota</taxon>
        <taxon>Metazoa</taxon>
        <taxon>Spiralia</taxon>
        <taxon>Lophotrochozoa</taxon>
        <taxon>Mollusca</taxon>
        <taxon>Bivalvia</taxon>
        <taxon>Autobranchia</taxon>
        <taxon>Heteroconchia</taxon>
        <taxon>Euheterodonta</taxon>
        <taxon>Imparidentia</taxon>
        <taxon>Neoheterodontei</taxon>
        <taxon>Myida</taxon>
        <taxon>Dreissenoidea</taxon>
        <taxon>Dreissenidae</taxon>
        <taxon>Dreissena</taxon>
    </lineage>
</organism>
<sequence>MDPRIEPLDWVQDSIPASDPGFESRSTRFIREWSMDFGFEPGTLLVKGDCSDRGSIPGTIVYFSALWVSRSSLGAPTVTALKAMDPGFKPDPVWEPQSEHSHRKLRVHTGTRTKQPSLTYHTEHSPSKRPQHFLVSSPGIRARLASDGCSGSSAGPPNRDPLRRSLTGKVLGLGLKPKDPSFKKGAIRPGFETGIPFEP</sequence>
<reference evidence="2" key="2">
    <citation type="submission" date="2020-11" db="EMBL/GenBank/DDBJ databases">
        <authorList>
            <person name="McCartney M.A."/>
            <person name="Auch B."/>
            <person name="Kono T."/>
            <person name="Mallez S."/>
            <person name="Becker A."/>
            <person name="Gohl D.M."/>
            <person name="Silverstein K.A.T."/>
            <person name="Koren S."/>
            <person name="Bechman K.B."/>
            <person name="Herman A."/>
            <person name="Abrahante J.E."/>
            <person name="Garbe J."/>
        </authorList>
    </citation>
    <scope>NUCLEOTIDE SEQUENCE</scope>
    <source>
        <strain evidence="2">Duluth1</strain>
        <tissue evidence="2">Whole animal</tissue>
    </source>
</reference>
<keyword evidence="3" id="KW-1185">Reference proteome</keyword>
<feature type="region of interest" description="Disordered" evidence="1">
    <location>
        <begin position="144"/>
        <end position="199"/>
    </location>
</feature>